<keyword evidence="3" id="KW-1185">Reference proteome</keyword>
<accession>A0A5C3LA64</accession>
<sequence>MDSSSAYPARRHRRAASHATPTAIAPTLSTRHVSAPSPDPARSPRTASSIMITVKRSLAPSSSKRRQDSSRNSHLAMYSTPEERMPPQRRQSRTFQSHSDFSGSAAPPTIEQIAMGLHVSRTPHLRPLASSRNPYSRAGGSAPAHSHAHTPISLPPPPARSSMKKPTATVSSGSSHVKRSVPTQAPSTATTRSASLAHSSVATRSTGFSFSNFARMGRFLSSRSSSAPSSSLISTPVSSPRESTSDLDVVQKKAVRFQRADDGDED</sequence>
<name>A0A5C3LA64_COPMA</name>
<dbReference type="OrthoDB" id="3265692at2759"/>
<dbReference type="Proteomes" id="UP000307440">
    <property type="component" value="Unassembled WGS sequence"/>
</dbReference>
<dbReference type="EMBL" id="ML210148">
    <property type="protein sequence ID" value="TFK29660.1"/>
    <property type="molecule type" value="Genomic_DNA"/>
</dbReference>
<feature type="compositionally biased region" description="Polar residues" evidence="1">
    <location>
        <begin position="93"/>
        <end position="102"/>
    </location>
</feature>
<feature type="compositionally biased region" description="Polar residues" evidence="1">
    <location>
        <begin position="168"/>
        <end position="201"/>
    </location>
</feature>
<organism evidence="2 3">
    <name type="scientific">Coprinopsis marcescibilis</name>
    <name type="common">Agaric fungus</name>
    <name type="synonym">Psathyrella marcescibilis</name>
    <dbReference type="NCBI Taxonomy" id="230819"/>
    <lineage>
        <taxon>Eukaryota</taxon>
        <taxon>Fungi</taxon>
        <taxon>Dikarya</taxon>
        <taxon>Basidiomycota</taxon>
        <taxon>Agaricomycotina</taxon>
        <taxon>Agaricomycetes</taxon>
        <taxon>Agaricomycetidae</taxon>
        <taxon>Agaricales</taxon>
        <taxon>Agaricineae</taxon>
        <taxon>Psathyrellaceae</taxon>
        <taxon>Coprinopsis</taxon>
    </lineage>
</organism>
<feature type="region of interest" description="Disordered" evidence="1">
    <location>
        <begin position="1"/>
        <end position="106"/>
    </location>
</feature>
<evidence type="ECO:0000313" key="2">
    <source>
        <dbReference type="EMBL" id="TFK29660.1"/>
    </source>
</evidence>
<evidence type="ECO:0000313" key="3">
    <source>
        <dbReference type="Proteomes" id="UP000307440"/>
    </source>
</evidence>
<protein>
    <submittedName>
        <fullName evidence="2">Uncharacterized protein</fullName>
    </submittedName>
</protein>
<gene>
    <name evidence="2" type="ORF">FA15DRAFT_663816</name>
</gene>
<feature type="region of interest" description="Disordered" evidence="1">
    <location>
        <begin position="125"/>
        <end position="201"/>
    </location>
</feature>
<feature type="region of interest" description="Disordered" evidence="1">
    <location>
        <begin position="221"/>
        <end position="266"/>
    </location>
</feature>
<feature type="compositionally biased region" description="Low complexity" evidence="1">
    <location>
        <begin position="221"/>
        <end position="240"/>
    </location>
</feature>
<evidence type="ECO:0000256" key="1">
    <source>
        <dbReference type="SAM" id="MobiDB-lite"/>
    </source>
</evidence>
<reference evidence="2 3" key="1">
    <citation type="journal article" date="2019" name="Nat. Ecol. Evol.">
        <title>Megaphylogeny resolves global patterns of mushroom evolution.</title>
        <authorList>
            <person name="Varga T."/>
            <person name="Krizsan K."/>
            <person name="Foldi C."/>
            <person name="Dima B."/>
            <person name="Sanchez-Garcia M."/>
            <person name="Sanchez-Ramirez S."/>
            <person name="Szollosi G.J."/>
            <person name="Szarkandi J.G."/>
            <person name="Papp V."/>
            <person name="Albert L."/>
            <person name="Andreopoulos W."/>
            <person name="Angelini C."/>
            <person name="Antonin V."/>
            <person name="Barry K.W."/>
            <person name="Bougher N.L."/>
            <person name="Buchanan P."/>
            <person name="Buyck B."/>
            <person name="Bense V."/>
            <person name="Catcheside P."/>
            <person name="Chovatia M."/>
            <person name="Cooper J."/>
            <person name="Damon W."/>
            <person name="Desjardin D."/>
            <person name="Finy P."/>
            <person name="Geml J."/>
            <person name="Haridas S."/>
            <person name="Hughes K."/>
            <person name="Justo A."/>
            <person name="Karasinski D."/>
            <person name="Kautmanova I."/>
            <person name="Kiss B."/>
            <person name="Kocsube S."/>
            <person name="Kotiranta H."/>
            <person name="LaButti K.M."/>
            <person name="Lechner B.E."/>
            <person name="Liimatainen K."/>
            <person name="Lipzen A."/>
            <person name="Lukacs Z."/>
            <person name="Mihaltcheva S."/>
            <person name="Morgado L.N."/>
            <person name="Niskanen T."/>
            <person name="Noordeloos M.E."/>
            <person name="Ohm R.A."/>
            <person name="Ortiz-Santana B."/>
            <person name="Ovrebo C."/>
            <person name="Racz N."/>
            <person name="Riley R."/>
            <person name="Savchenko A."/>
            <person name="Shiryaev A."/>
            <person name="Soop K."/>
            <person name="Spirin V."/>
            <person name="Szebenyi C."/>
            <person name="Tomsovsky M."/>
            <person name="Tulloss R.E."/>
            <person name="Uehling J."/>
            <person name="Grigoriev I.V."/>
            <person name="Vagvolgyi C."/>
            <person name="Papp T."/>
            <person name="Martin F.M."/>
            <person name="Miettinen O."/>
            <person name="Hibbett D.S."/>
            <person name="Nagy L.G."/>
        </authorList>
    </citation>
    <scope>NUCLEOTIDE SEQUENCE [LARGE SCALE GENOMIC DNA]</scope>
    <source>
        <strain evidence="2 3">CBS 121175</strain>
    </source>
</reference>
<dbReference type="AlphaFoldDB" id="A0A5C3LA64"/>
<proteinExistence type="predicted"/>